<dbReference type="PANTHER" id="PTHR43877">
    <property type="entry name" value="AMINOALKYLPHOSPHONATE N-ACETYLTRANSFERASE-RELATED-RELATED"/>
    <property type="match status" value="1"/>
</dbReference>
<dbReference type="PROSITE" id="PS51186">
    <property type="entry name" value="GNAT"/>
    <property type="match status" value="1"/>
</dbReference>
<dbReference type="PANTHER" id="PTHR43877:SF1">
    <property type="entry name" value="ACETYLTRANSFERASE"/>
    <property type="match status" value="1"/>
</dbReference>
<dbReference type="RefSeq" id="WP_085868516.1">
    <property type="nucleotide sequence ID" value="NZ_FWFQ01000012.1"/>
</dbReference>
<protein>
    <submittedName>
        <fullName evidence="4">Putative acetyltransferase</fullName>
    </submittedName>
</protein>
<organism evidence="4 5">
    <name type="scientific">Pseudoruegeria aquimaris</name>
    <dbReference type="NCBI Taxonomy" id="393663"/>
    <lineage>
        <taxon>Bacteria</taxon>
        <taxon>Pseudomonadati</taxon>
        <taxon>Pseudomonadota</taxon>
        <taxon>Alphaproteobacteria</taxon>
        <taxon>Rhodobacterales</taxon>
        <taxon>Roseobacteraceae</taxon>
        <taxon>Pseudoruegeria</taxon>
    </lineage>
</organism>
<evidence type="ECO:0000256" key="2">
    <source>
        <dbReference type="ARBA" id="ARBA00023315"/>
    </source>
</evidence>
<name>A0A1Y5SFL4_9RHOB</name>
<evidence type="ECO:0000259" key="3">
    <source>
        <dbReference type="PROSITE" id="PS51186"/>
    </source>
</evidence>
<keyword evidence="1 4" id="KW-0808">Transferase</keyword>
<gene>
    <name evidence="4" type="ORF">PSA7680_01954</name>
</gene>
<dbReference type="GO" id="GO:0016747">
    <property type="term" value="F:acyltransferase activity, transferring groups other than amino-acyl groups"/>
    <property type="evidence" value="ECO:0007669"/>
    <property type="project" value="InterPro"/>
</dbReference>
<evidence type="ECO:0000313" key="4">
    <source>
        <dbReference type="EMBL" id="SLN39582.1"/>
    </source>
</evidence>
<dbReference type="OrthoDB" id="6172743at2"/>
<dbReference type="Proteomes" id="UP000193409">
    <property type="component" value="Unassembled WGS sequence"/>
</dbReference>
<dbReference type="AlphaFoldDB" id="A0A1Y5SFL4"/>
<sequence>MEETYRKATPDDVEGIAAHWAEGWHDAHAQIVPDALIAQRAPDSFLPRVAAHLPGCWIAESDGRLAGFFMLEGPEIYQFYVARAARGTGLAARMMARAEALLAEAGVRDAWLACSVGNRRAAAFYEKAGWRNAGETEIEVEIAGGGMALTVWRFEKRLA</sequence>
<dbReference type="InterPro" id="IPR050832">
    <property type="entry name" value="Bact_Acetyltransf"/>
</dbReference>
<evidence type="ECO:0000256" key="1">
    <source>
        <dbReference type="ARBA" id="ARBA00022679"/>
    </source>
</evidence>
<dbReference type="Pfam" id="PF00583">
    <property type="entry name" value="Acetyltransf_1"/>
    <property type="match status" value="1"/>
</dbReference>
<reference evidence="4 5" key="1">
    <citation type="submission" date="2017-03" db="EMBL/GenBank/DDBJ databases">
        <authorList>
            <person name="Afonso C.L."/>
            <person name="Miller P.J."/>
            <person name="Scott M.A."/>
            <person name="Spackman E."/>
            <person name="Goraichik I."/>
            <person name="Dimitrov K.M."/>
            <person name="Suarez D.L."/>
            <person name="Swayne D.E."/>
        </authorList>
    </citation>
    <scope>NUCLEOTIDE SEQUENCE [LARGE SCALE GENOMIC DNA]</scope>
    <source>
        <strain evidence="4 5">CECT 7680</strain>
    </source>
</reference>
<dbReference type="EMBL" id="FWFQ01000012">
    <property type="protein sequence ID" value="SLN39582.1"/>
    <property type="molecule type" value="Genomic_DNA"/>
</dbReference>
<dbReference type="InterPro" id="IPR016181">
    <property type="entry name" value="Acyl_CoA_acyltransferase"/>
</dbReference>
<accession>A0A1Y5SFL4</accession>
<evidence type="ECO:0000313" key="5">
    <source>
        <dbReference type="Proteomes" id="UP000193409"/>
    </source>
</evidence>
<keyword evidence="5" id="KW-1185">Reference proteome</keyword>
<keyword evidence="2" id="KW-0012">Acyltransferase</keyword>
<feature type="domain" description="N-acetyltransferase" evidence="3">
    <location>
        <begin position="3"/>
        <end position="152"/>
    </location>
</feature>
<dbReference type="Gene3D" id="3.40.630.30">
    <property type="match status" value="1"/>
</dbReference>
<dbReference type="SUPFAM" id="SSF55729">
    <property type="entry name" value="Acyl-CoA N-acyltransferases (Nat)"/>
    <property type="match status" value="1"/>
</dbReference>
<dbReference type="InterPro" id="IPR000182">
    <property type="entry name" value="GNAT_dom"/>
</dbReference>
<proteinExistence type="predicted"/>